<keyword evidence="2" id="KW-1185">Reference proteome</keyword>
<dbReference type="Proteomes" id="UP001497457">
    <property type="component" value="Chromosome 33rd"/>
</dbReference>
<proteinExistence type="predicted"/>
<organism evidence="1 2">
    <name type="scientific">Urochloa decumbens</name>
    <dbReference type="NCBI Taxonomy" id="240449"/>
    <lineage>
        <taxon>Eukaryota</taxon>
        <taxon>Viridiplantae</taxon>
        <taxon>Streptophyta</taxon>
        <taxon>Embryophyta</taxon>
        <taxon>Tracheophyta</taxon>
        <taxon>Spermatophyta</taxon>
        <taxon>Magnoliopsida</taxon>
        <taxon>Liliopsida</taxon>
        <taxon>Poales</taxon>
        <taxon>Poaceae</taxon>
        <taxon>PACMAD clade</taxon>
        <taxon>Panicoideae</taxon>
        <taxon>Panicodae</taxon>
        <taxon>Paniceae</taxon>
        <taxon>Melinidinae</taxon>
        <taxon>Urochloa</taxon>
    </lineage>
</organism>
<reference evidence="2" key="1">
    <citation type="submission" date="2024-06" db="EMBL/GenBank/DDBJ databases">
        <authorList>
            <person name="Ryan C."/>
        </authorList>
    </citation>
    <scope>NUCLEOTIDE SEQUENCE [LARGE SCALE GENOMIC DNA]</scope>
</reference>
<evidence type="ECO:0000313" key="2">
    <source>
        <dbReference type="Proteomes" id="UP001497457"/>
    </source>
</evidence>
<dbReference type="Pfam" id="PF04398">
    <property type="entry name" value="DUF538"/>
    <property type="match status" value="1"/>
</dbReference>
<dbReference type="InterPro" id="IPR036758">
    <property type="entry name" value="At5g01610-like"/>
</dbReference>
<dbReference type="PANTHER" id="PTHR31676:SF92">
    <property type="entry name" value="XYLANASE INHIBITOR C-TERMINAL DOMAIN-CONTAINING PROTEIN"/>
    <property type="match status" value="1"/>
</dbReference>
<accession>A0ABC9DH15</accession>
<dbReference type="Gene3D" id="2.30.240.10">
    <property type="entry name" value="At5g01610-like"/>
    <property type="match status" value="1"/>
</dbReference>
<gene>
    <name evidence="1" type="ORF">URODEC1_LOCUS85182</name>
</gene>
<dbReference type="SUPFAM" id="SSF141562">
    <property type="entry name" value="At5g01610-like"/>
    <property type="match status" value="1"/>
</dbReference>
<protein>
    <submittedName>
        <fullName evidence="1">Uncharacterized protein</fullName>
    </submittedName>
</protein>
<reference evidence="1 2" key="2">
    <citation type="submission" date="2024-10" db="EMBL/GenBank/DDBJ databases">
        <authorList>
            <person name="Ryan C."/>
        </authorList>
    </citation>
    <scope>NUCLEOTIDE SEQUENCE [LARGE SCALE GENOMIC DNA]</scope>
</reference>
<dbReference type="InterPro" id="IPR007493">
    <property type="entry name" value="DUF538"/>
</dbReference>
<dbReference type="AlphaFoldDB" id="A0ABC9DH15"/>
<sequence length="177" mass="19167">MDSPIFHPNKLTYLCLLTPACFKSSVMAKQYILLLVLVASIHHIADAAATTSANLTADATTAYDILEKNNFPRGLLPNGVQSYVLNPDGKLELTLPGECNFFVTLGDQKFKLQFASTFGGVIHAGSITEVYGVDVQVKFAWLGFSQVDRAGDQLTFHVKQFTQSFPVSGFAVSPSCA</sequence>
<evidence type="ECO:0000313" key="1">
    <source>
        <dbReference type="EMBL" id="CAL5038801.1"/>
    </source>
</evidence>
<dbReference type="EMBL" id="OZ075143">
    <property type="protein sequence ID" value="CAL5038801.1"/>
    <property type="molecule type" value="Genomic_DNA"/>
</dbReference>
<name>A0ABC9DH15_9POAL</name>
<dbReference type="PANTHER" id="PTHR31676">
    <property type="entry name" value="T31J12.3 PROTEIN-RELATED"/>
    <property type="match status" value="1"/>
</dbReference>